<keyword evidence="2" id="KW-0560">Oxidoreductase</keyword>
<dbReference type="Gene3D" id="3.30.365.10">
    <property type="entry name" value="Aldehyde oxidase/xanthine dehydrogenase, molybdopterin binding domain"/>
    <property type="match status" value="4"/>
</dbReference>
<dbReference type="InterPro" id="IPR046867">
    <property type="entry name" value="AldOxase/xan_DH_MoCoBD2"/>
</dbReference>
<dbReference type="InterPro" id="IPR016208">
    <property type="entry name" value="Ald_Oxase/xanthine_DH-like"/>
</dbReference>
<dbReference type="SUPFAM" id="SSF54665">
    <property type="entry name" value="CO dehydrogenase molybdoprotein N-domain-like"/>
    <property type="match status" value="1"/>
</dbReference>
<dbReference type="InterPro" id="IPR036856">
    <property type="entry name" value="Ald_Oxase/Xan_DH_a/b_sf"/>
</dbReference>
<proteinExistence type="predicted"/>
<dbReference type="Pfam" id="PF02738">
    <property type="entry name" value="MoCoBD_1"/>
    <property type="match status" value="1"/>
</dbReference>
<evidence type="ECO:0000256" key="2">
    <source>
        <dbReference type="ARBA" id="ARBA00023002"/>
    </source>
</evidence>
<dbReference type="Proteomes" id="UP001496627">
    <property type="component" value="Unassembled WGS sequence"/>
</dbReference>
<dbReference type="Pfam" id="PF20256">
    <property type="entry name" value="MoCoBD_2"/>
    <property type="match status" value="1"/>
</dbReference>
<dbReference type="Pfam" id="PF01315">
    <property type="entry name" value="Ald_Xan_dh_C"/>
    <property type="match status" value="1"/>
</dbReference>
<dbReference type="PANTHER" id="PTHR11908:SF132">
    <property type="entry name" value="ALDEHYDE OXIDASE 1-RELATED"/>
    <property type="match status" value="1"/>
</dbReference>
<comment type="caution">
    <text evidence="4">The sequence shown here is derived from an EMBL/GenBank/DDBJ whole genome shotgun (WGS) entry which is preliminary data.</text>
</comment>
<accession>A0ABV0MDB8</accession>
<dbReference type="InterPro" id="IPR008274">
    <property type="entry name" value="AldOxase/xan_DH_MoCoBD1"/>
</dbReference>
<evidence type="ECO:0000256" key="1">
    <source>
        <dbReference type="ARBA" id="ARBA00022505"/>
    </source>
</evidence>
<feature type="domain" description="Aldehyde oxidase/xanthine dehydrogenase a/b hammerhead" evidence="3">
    <location>
        <begin position="27"/>
        <end position="158"/>
    </location>
</feature>
<dbReference type="SUPFAM" id="SSF56003">
    <property type="entry name" value="Molybdenum cofactor-binding domain"/>
    <property type="match status" value="1"/>
</dbReference>
<gene>
    <name evidence="4" type="ORF">ABK249_31650</name>
</gene>
<dbReference type="SMART" id="SM01008">
    <property type="entry name" value="Ald_Xan_dh_C"/>
    <property type="match status" value="1"/>
</dbReference>
<protein>
    <submittedName>
        <fullName evidence="4">Xanthine dehydrogenase family protein molybdopterin-binding subunit</fullName>
    </submittedName>
</protein>
<evidence type="ECO:0000313" key="4">
    <source>
        <dbReference type="EMBL" id="MEQ1409461.1"/>
    </source>
</evidence>
<evidence type="ECO:0000313" key="5">
    <source>
        <dbReference type="Proteomes" id="UP001496627"/>
    </source>
</evidence>
<reference evidence="4 5" key="1">
    <citation type="submission" date="2024-05" db="EMBL/GenBank/DDBJ databases">
        <title>Neorhizobium sp. Rsf11, a plant growth promoting and heavy metal resistant PAH-degrader.</title>
        <authorList>
            <person name="Golubev S.N."/>
            <person name="Muratova A.Y."/>
            <person name="Markelova M.I."/>
        </authorList>
    </citation>
    <scope>NUCLEOTIDE SEQUENCE [LARGE SCALE GENOMIC DNA]</scope>
    <source>
        <strain evidence="4 5">Rsf11</strain>
    </source>
</reference>
<evidence type="ECO:0000259" key="3">
    <source>
        <dbReference type="SMART" id="SM01008"/>
    </source>
</evidence>
<dbReference type="InterPro" id="IPR000674">
    <property type="entry name" value="Ald_Oxase/Xan_DH_a/b"/>
</dbReference>
<dbReference type="EMBL" id="JBEAAL010000045">
    <property type="protein sequence ID" value="MEQ1409461.1"/>
    <property type="molecule type" value="Genomic_DNA"/>
</dbReference>
<dbReference type="InterPro" id="IPR037165">
    <property type="entry name" value="AldOxase/xan_DH_Mopterin-bd_sf"/>
</dbReference>
<dbReference type="RefSeq" id="WP_227705470.1">
    <property type="nucleotide sequence ID" value="NZ_JBEAAL010000045.1"/>
</dbReference>
<name>A0ABV0MDB8_9HYPH</name>
<dbReference type="PANTHER" id="PTHR11908">
    <property type="entry name" value="XANTHINE DEHYDROGENASE"/>
    <property type="match status" value="1"/>
</dbReference>
<keyword evidence="5" id="KW-1185">Reference proteome</keyword>
<organism evidence="4 5">
    <name type="scientific">Neorhizobium phenanthreniclasticum</name>
    <dbReference type="NCBI Taxonomy" id="3157917"/>
    <lineage>
        <taxon>Bacteria</taxon>
        <taxon>Pseudomonadati</taxon>
        <taxon>Pseudomonadota</taxon>
        <taxon>Alphaproteobacteria</taxon>
        <taxon>Hyphomicrobiales</taxon>
        <taxon>Rhizobiaceae</taxon>
        <taxon>Rhizobium/Agrobacterium group</taxon>
        <taxon>Neorhizobium</taxon>
    </lineage>
</organism>
<sequence>MSMEPPASRRPFIGRPMPRFEDRRLVTGNGRYTDDFRLENECHAVFLRSPYPSAKIVSIDPSAALEYPGVLGVFTGEDYVAAGGKPINHLADPADARDHTKRAFRHNPDNISFDIHQLPLPLDRVRYVGEPVVMVVAESAAIAQDASELVMIEYEELPFVIDAREALEPGAHLLEPEIPGNLAVRATFGDKERTKAALEGSALVIEKIFVNQRIANAQMEPRSAMVRYDAKAGRYHMIAGSQGAIRHRDTMAACLGITKDEIEVICPDTGGGFGPRTNLSPEQPMLAIAAKQLGRPVRWTSTRTESFMSDYQARDMVHHVRMGFTKDGRITGYAVEMTGNVGAYTVAYVPMANSYRVLTTVYDVPFASVEIRGAMTNTVPTAPFRGAGRPEAHFAIERLIDIAAFRLGIHRLEIRRRNLVRKDQLPYTSAMGLTYDSGDFAANMDRALEAADWQGFEARRAESRSRGKWRGIGFSNYVESPVGIPHERIDMSVRPRERRIDVVTGTQSTGQGHETTFAQVVADLLHVEPQQVRLISGDTRIVQSGGGSHSDRSMRLGGMLLVENSKKLVAQIKEIVADYHQTTVDNVFEKDGLWRVSDSNEALTIFEVAEIAEEVGTVLASTASFTGRMPAYPTGAAVCELEIDMETFAARILRYTSIDDAGQPINPLILDGQVHGGIVQGTGQALVEQVIHDKASGQLISATFLDYAMPHSDQYPSFSVALVEDPTSGNPLRVKGGGESGITPSLATTINAVVDALSDFGIEHIDMPATPARIWSAVQSKRESSR</sequence>
<dbReference type="Gene3D" id="3.90.1170.50">
    <property type="entry name" value="Aldehyde oxidase/xanthine dehydrogenase, a/b hammerhead"/>
    <property type="match status" value="1"/>
</dbReference>
<keyword evidence="1" id="KW-0500">Molybdenum</keyword>